<proteinExistence type="predicted"/>
<comment type="caution">
    <text evidence="1">The sequence shown here is derived from an EMBL/GenBank/DDBJ whole genome shotgun (WGS) entry which is preliminary data.</text>
</comment>
<evidence type="ECO:0000313" key="1">
    <source>
        <dbReference type="EMBL" id="KAJ8673997.1"/>
    </source>
</evidence>
<dbReference type="Proteomes" id="UP001239111">
    <property type="component" value="Chromosome 3"/>
</dbReference>
<gene>
    <name evidence="1" type="ORF">QAD02_005259</name>
</gene>
<keyword evidence="2" id="KW-1185">Reference proteome</keyword>
<organism evidence="1 2">
    <name type="scientific">Eretmocerus hayati</name>
    <dbReference type="NCBI Taxonomy" id="131215"/>
    <lineage>
        <taxon>Eukaryota</taxon>
        <taxon>Metazoa</taxon>
        <taxon>Ecdysozoa</taxon>
        <taxon>Arthropoda</taxon>
        <taxon>Hexapoda</taxon>
        <taxon>Insecta</taxon>
        <taxon>Pterygota</taxon>
        <taxon>Neoptera</taxon>
        <taxon>Endopterygota</taxon>
        <taxon>Hymenoptera</taxon>
        <taxon>Apocrita</taxon>
        <taxon>Proctotrupomorpha</taxon>
        <taxon>Chalcidoidea</taxon>
        <taxon>Aphelinidae</taxon>
        <taxon>Aphelininae</taxon>
        <taxon>Eretmocerus</taxon>
    </lineage>
</organism>
<reference evidence="1" key="1">
    <citation type="submission" date="2023-04" db="EMBL/GenBank/DDBJ databases">
        <title>A chromosome-level genome assembly of the parasitoid wasp Eretmocerus hayati.</title>
        <authorList>
            <person name="Zhong Y."/>
            <person name="Liu S."/>
            <person name="Liu Y."/>
        </authorList>
    </citation>
    <scope>NUCLEOTIDE SEQUENCE</scope>
    <source>
        <strain evidence="1">ZJU_SS_LIU_2023</strain>
    </source>
</reference>
<evidence type="ECO:0000313" key="2">
    <source>
        <dbReference type="Proteomes" id="UP001239111"/>
    </source>
</evidence>
<accession>A0ACC2NSD4</accession>
<name>A0ACC2NSD4_9HYME</name>
<sequence>MFERKLKALDYFDWDKVNANDQQHVKKLVHWLEDQKIRHYKIEDRVGLQSNDPAQWQAAFNKYLGDVGCPHTETQLDKVEWLIGLAVRLDYEDNCEKLKLVSRAKSKNEAAPNVKSSNPLDSLDFQSQDFKDGVNNLAKLLSVPRHPNHLVTLEACSKLVCKRLNPNAVQNPNSVIVKGKPFPIMETSVGYNMGDAALNNAAKVLSLLYIQDLRDLQTKINEAIVSVQNITANPKTDTKLGKVGSSGQKKF</sequence>
<protein>
    <submittedName>
        <fullName evidence="1">Uncharacterized protein</fullName>
    </submittedName>
</protein>
<dbReference type="EMBL" id="CM056743">
    <property type="protein sequence ID" value="KAJ8673997.1"/>
    <property type="molecule type" value="Genomic_DNA"/>
</dbReference>